<gene>
    <name evidence="2" type="ORF">LSTR_LSTR009523</name>
    <name evidence="1" type="ORF">LSTR_LSTR015575</name>
</gene>
<accession>A0A482XMS6</accession>
<evidence type="ECO:0000313" key="2">
    <source>
        <dbReference type="EMBL" id="RZF47639.1"/>
    </source>
</evidence>
<dbReference type="OrthoDB" id="8235713at2759"/>
<protein>
    <submittedName>
        <fullName evidence="1">Uncharacterized protein</fullName>
    </submittedName>
</protein>
<dbReference type="InParanoid" id="A0A482XMS6"/>
<proteinExistence type="predicted"/>
<reference evidence="1 3" key="1">
    <citation type="journal article" date="2017" name="Gigascience">
        <title>Genome sequence of the small brown planthopper, Laodelphax striatellus.</title>
        <authorList>
            <person name="Zhu J."/>
            <person name="Jiang F."/>
            <person name="Wang X."/>
            <person name="Yang P."/>
            <person name="Bao Y."/>
            <person name="Zhao W."/>
            <person name="Wang W."/>
            <person name="Lu H."/>
            <person name="Wang Q."/>
            <person name="Cui N."/>
            <person name="Li J."/>
            <person name="Chen X."/>
            <person name="Luo L."/>
            <person name="Yu J."/>
            <person name="Kang L."/>
            <person name="Cui F."/>
        </authorList>
    </citation>
    <scope>NUCLEOTIDE SEQUENCE [LARGE SCALE GENOMIC DNA]</scope>
    <source>
        <strain evidence="1">Lst14</strain>
        <tissue evidence="1">Whole body</tissue>
    </source>
</reference>
<organism evidence="1 3">
    <name type="scientific">Laodelphax striatellus</name>
    <name type="common">Small brown planthopper</name>
    <name type="synonym">Delphax striatella</name>
    <dbReference type="NCBI Taxonomy" id="195883"/>
    <lineage>
        <taxon>Eukaryota</taxon>
        <taxon>Metazoa</taxon>
        <taxon>Ecdysozoa</taxon>
        <taxon>Arthropoda</taxon>
        <taxon>Hexapoda</taxon>
        <taxon>Insecta</taxon>
        <taxon>Pterygota</taxon>
        <taxon>Neoptera</taxon>
        <taxon>Paraneoptera</taxon>
        <taxon>Hemiptera</taxon>
        <taxon>Auchenorrhyncha</taxon>
        <taxon>Fulgoroidea</taxon>
        <taxon>Delphacidae</taxon>
        <taxon>Criomorphinae</taxon>
        <taxon>Laodelphax</taxon>
    </lineage>
</organism>
<dbReference type="EMBL" id="QKKF02004736">
    <property type="protein sequence ID" value="RZF47153.1"/>
    <property type="molecule type" value="Genomic_DNA"/>
</dbReference>
<comment type="caution">
    <text evidence="1">The sequence shown here is derived from an EMBL/GenBank/DDBJ whole genome shotgun (WGS) entry which is preliminary data.</text>
</comment>
<evidence type="ECO:0000313" key="1">
    <source>
        <dbReference type="EMBL" id="RZF47153.1"/>
    </source>
</evidence>
<keyword evidence="3" id="KW-1185">Reference proteome</keyword>
<dbReference type="EMBL" id="QKKF02003639">
    <property type="protein sequence ID" value="RZF47639.1"/>
    <property type="molecule type" value="Genomic_DNA"/>
</dbReference>
<name>A0A482XMS6_LAOST</name>
<dbReference type="AlphaFoldDB" id="A0A482XMS6"/>
<dbReference type="Proteomes" id="UP000291343">
    <property type="component" value="Unassembled WGS sequence"/>
</dbReference>
<sequence length="99" mass="11508">MRWIREYGMRLLFGHGVRRRYGSKRGKFICKVAGLENDGFIGKFLKRVPQTNKFTITDEENLVSSNDIILKLSSPVSCSSARFKDMIFFKDDLSDFTIY</sequence>
<reference evidence="1" key="2">
    <citation type="submission" date="2019-02" db="EMBL/GenBank/DDBJ databases">
        <authorList>
            <person name="Zhu J."/>
            <person name="Jiang F."/>
            <person name="Wang X."/>
            <person name="Yang P."/>
            <person name="Bao Y."/>
            <person name="Zhao W."/>
            <person name="Wang W."/>
            <person name="Lu H."/>
            <person name="Wang Q."/>
            <person name="Cui N."/>
            <person name="Li J."/>
            <person name="Chen X."/>
            <person name="Luo L."/>
            <person name="Yu J."/>
            <person name="Kang L."/>
            <person name="Cui F."/>
        </authorList>
    </citation>
    <scope>NUCLEOTIDE SEQUENCE</scope>
    <source>
        <strain evidence="1">Lst14</strain>
        <tissue evidence="1">Whole body</tissue>
    </source>
</reference>
<evidence type="ECO:0000313" key="3">
    <source>
        <dbReference type="Proteomes" id="UP000291343"/>
    </source>
</evidence>